<protein>
    <submittedName>
        <fullName evidence="2">Uncharacterized protein</fullName>
    </submittedName>
</protein>
<evidence type="ECO:0000313" key="2">
    <source>
        <dbReference type="EMBL" id="MQL76571.1"/>
    </source>
</evidence>
<feature type="region of interest" description="Disordered" evidence="1">
    <location>
        <begin position="1"/>
        <end position="23"/>
    </location>
</feature>
<organism evidence="2 3">
    <name type="scientific">Colocasia esculenta</name>
    <name type="common">Wild taro</name>
    <name type="synonym">Arum esculentum</name>
    <dbReference type="NCBI Taxonomy" id="4460"/>
    <lineage>
        <taxon>Eukaryota</taxon>
        <taxon>Viridiplantae</taxon>
        <taxon>Streptophyta</taxon>
        <taxon>Embryophyta</taxon>
        <taxon>Tracheophyta</taxon>
        <taxon>Spermatophyta</taxon>
        <taxon>Magnoliopsida</taxon>
        <taxon>Liliopsida</taxon>
        <taxon>Araceae</taxon>
        <taxon>Aroideae</taxon>
        <taxon>Colocasieae</taxon>
        <taxon>Colocasia</taxon>
    </lineage>
</organism>
<evidence type="ECO:0000256" key="1">
    <source>
        <dbReference type="SAM" id="MobiDB-lite"/>
    </source>
</evidence>
<keyword evidence="3" id="KW-1185">Reference proteome</keyword>
<evidence type="ECO:0000313" key="3">
    <source>
        <dbReference type="Proteomes" id="UP000652761"/>
    </source>
</evidence>
<comment type="caution">
    <text evidence="2">The sequence shown here is derived from an EMBL/GenBank/DDBJ whole genome shotgun (WGS) entry which is preliminary data.</text>
</comment>
<dbReference type="Proteomes" id="UP000652761">
    <property type="component" value="Unassembled WGS sequence"/>
</dbReference>
<sequence length="346" mass="37317">MLPGRDVVATGRPSRQGSGRDDQGCRVLVATVWPSRCGRDVRWRRDGPFDRRDQCPFYQNGFVGCQAHARERDVGTPATGHASGRGEGAVVGVPVASSGSPFSEYVTLEPFWVHGSVGGDRENRVLGVGRGSGSRVVTGLGRVLNATALVVEFWLPLLGSTSACTPRVTHGAGLADVENGKATIRAGEALLGQGKLLRWISGRFGVLMWFSTRSRREDIAWSRGDVVLCVVCVFFVKGGLHGNFGEGSQIRVAPVKATDPAAATRLRQADPSRQGFLSRHVRATRSEGDSVLCRDHNRVGLWHVCVCSGLVPVQWYRRGLVVFLDTLALRESCQPAEGKTTEGSDL</sequence>
<gene>
    <name evidence="2" type="ORF">Taro_008960</name>
</gene>
<reference evidence="2" key="1">
    <citation type="submission" date="2017-07" db="EMBL/GenBank/DDBJ databases">
        <title>Taro Niue Genome Assembly and Annotation.</title>
        <authorList>
            <person name="Atibalentja N."/>
            <person name="Keating K."/>
            <person name="Fields C.J."/>
        </authorList>
    </citation>
    <scope>NUCLEOTIDE SEQUENCE</scope>
    <source>
        <strain evidence="2">Niue_2</strain>
        <tissue evidence="2">Leaf</tissue>
    </source>
</reference>
<dbReference type="AlphaFoldDB" id="A0A843TZ19"/>
<dbReference type="EMBL" id="NMUH01000305">
    <property type="protein sequence ID" value="MQL76571.1"/>
    <property type="molecule type" value="Genomic_DNA"/>
</dbReference>
<accession>A0A843TZ19</accession>
<name>A0A843TZ19_COLES</name>
<proteinExistence type="predicted"/>